<feature type="domain" description="SHOCT" evidence="1">
    <location>
        <begin position="218"/>
        <end position="244"/>
    </location>
</feature>
<organism evidence="2">
    <name type="scientific">uncultured crenarchaeote 29d5</name>
    <dbReference type="NCBI Taxonomy" id="684057"/>
    <lineage>
        <taxon>Archaea</taxon>
        <taxon>Thermoproteota</taxon>
        <taxon>environmental samples</taxon>
    </lineage>
</organism>
<dbReference type="AlphaFoldDB" id="D4N706"/>
<evidence type="ECO:0000313" key="2">
    <source>
        <dbReference type="EMBL" id="ACY24492.1"/>
    </source>
</evidence>
<dbReference type="Pfam" id="PF09851">
    <property type="entry name" value="SHOCT"/>
    <property type="match status" value="1"/>
</dbReference>
<accession>D4N706</accession>
<evidence type="ECO:0000259" key="1">
    <source>
        <dbReference type="Pfam" id="PF09851"/>
    </source>
</evidence>
<gene>
    <name evidence="2" type="ORF">29d5orf44</name>
</gene>
<protein>
    <submittedName>
        <fullName evidence="2">Uncharacterized conserved protein</fullName>
    </submittedName>
</protein>
<proteinExistence type="predicted"/>
<name>D4N706_9CREN</name>
<sequence>MSFSDLDYDLFNTVLECCKKNAEIKYADRQRHNIVGRSVFGTQNQSGINFQIILKDKPTGVEIYDYSKRGLDRKFADSLFNLLLPIVGEDADIKFEDQDECAICKKKFKLGLSRFIPSIGWATHSELCESCYTLLSSHDKNYCCICQKKLGIRKYSARIGWNRNLMLCKECYLVRRPQVQDKDTTMGDTESLKILKSKSISSSPSELLNKPVIIGTDDPLHILKIRFAKGEISKVEYQEMKRLLKDE</sequence>
<dbReference type="InterPro" id="IPR018649">
    <property type="entry name" value="SHOCT"/>
</dbReference>
<reference evidence="2" key="1">
    <citation type="journal article" date="2010" name="Environ. Microbiol.">
        <title>Homologues of nitrite reductases in ammonia-oxidizing archaea: diversity and genomic context.</title>
        <authorList>
            <person name="Bartossek R."/>
            <person name="Nicol G.W."/>
            <person name="Lanzen A."/>
            <person name="Klenk H.P."/>
            <person name="Schleper C."/>
        </authorList>
    </citation>
    <scope>NUCLEOTIDE SEQUENCE</scope>
</reference>
<dbReference type="EMBL" id="GU059106">
    <property type="protein sequence ID" value="ACY24492.1"/>
    <property type="molecule type" value="Genomic_DNA"/>
</dbReference>